<keyword evidence="2 4" id="KW-0689">Ribosomal protein</keyword>
<organism evidence="5 6">
    <name type="scientific">Gaopeijia maritima</name>
    <dbReference type="NCBI Taxonomy" id="3119007"/>
    <lineage>
        <taxon>Bacteria</taxon>
        <taxon>Pseudomonadati</taxon>
        <taxon>Gemmatimonadota</taxon>
        <taxon>Longimicrobiia</taxon>
        <taxon>Gaopeijiales</taxon>
        <taxon>Gaopeijiaceae</taxon>
        <taxon>Gaopeijia</taxon>
    </lineage>
</organism>
<keyword evidence="3 4" id="KW-0687">Ribonucleoprotein</keyword>
<sequence>MRDPREVIVKPLITEKSARAMEGNVYTFVVDKGANKIEIGQAVEKLWDVKVESVRTMVYAGKARRALMGRMSRTRQVGRRPAWKKALVTLVEGDHIEFYEVG</sequence>
<gene>
    <name evidence="4 5" type="primary">rplW</name>
    <name evidence="5" type="ORF">WI372_06870</name>
</gene>
<dbReference type="InterPro" id="IPR012677">
    <property type="entry name" value="Nucleotide-bd_a/b_plait_sf"/>
</dbReference>
<dbReference type="NCBIfam" id="NF004363">
    <property type="entry name" value="PRK05738.2-4"/>
    <property type="match status" value="1"/>
</dbReference>
<keyword evidence="4" id="KW-0699">rRNA-binding</keyword>
<reference evidence="5 6" key="1">
    <citation type="submission" date="2024-02" db="EMBL/GenBank/DDBJ databases">
        <title>A novel Gemmatimonadota bacterium.</title>
        <authorList>
            <person name="Du Z.-J."/>
            <person name="Ye Y.-Q."/>
        </authorList>
    </citation>
    <scope>NUCLEOTIDE SEQUENCE [LARGE SCALE GENOMIC DNA]</scope>
    <source>
        <strain evidence="5 6">DH-20</strain>
    </source>
</reference>
<dbReference type="SUPFAM" id="SSF54189">
    <property type="entry name" value="Ribosomal proteins S24e, L23 and L15e"/>
    <property type="match status" value="1"/>
</dbReference>
<dbReference type="Pfam" id="PF00276">
    <property type="entry name" value="Ribosomal_L23"/>
    <property type="match status" value="1"/>
</dbReference>
<keyword evidence="6" id="KW-1185">Reference proteome</keyword>
<dbReference type="EMBL" id="JBBHLI010000003">
    <property type="protein sequence ID" value="MEK9500695.1"/>
    <property type="molecule type" value="Genomic_DNA"/>
</dbReference>
<dbReference type="HAMAP" id="MF_01369_B">
    <property type="entry name" value="Ribosomal_uL23_B"/>
    <property type="match status" value="1"/>
</dbReference>
<evidence type="ECO:0000256" key="1">
    <source>
        <dbReference type="ARBA" id="ARBA00006700"/>
    </source>
</evidence>
<dbReference type="Proteomes" id="UP001484239">
    <property type="component" value="Unassembled WGS sequence"/>
</dbReference>
<comment type="caution">
    <text evidence="5">The sequence shown here is derived from an EMBL/GenBank/DDBJ whole genome shotgun (WGS) entry which is preliminary data.</text>
</comment>
<evidence type="ECO:0000313" key="5">
    <source>
        <dbReference type="EMBL" id="MEK9500695.1"/>
    </source>
</evidence>
<dbReference type="InterPro" id="IPR013025">
    <property type="entry name" value="Ribosomal_uL23-like"/>
</dbReference>
<proteinExistence type="inferred from homology"/>
<comment type="similarity">
    <text evidence="1 4">Belongs to the universal ribosomal protein uL23 family.</text>
</comment>
<evidence type="ECO:0000256" key="4">
    <source>
        <dbReference type="HAMAP-Rule" id="MF_01369"/>
    </source>
</evidence>
<comment type="subunit">
    <text evidence="4">Part of the 50S ribosomal subunit. Contacts protein L29, and trigger factor when it is bound to the ribosome.</text>
</comment>
<dbReference type="PANTHER" id="PTHR11620">
    <property type="entry name" value="60S RIBOSOMAL PROTEIN L23A"/>
    <property type="match status" value="1"/>
</dbReference>
<keyword evidence="4" id="KW-0694">RNA-binding</keyword>
<accession>A0ABU9E9U9</accession>
<evidence type="ECO:0000256" key="3">
    <source>
        <dbReference type="ARBA" id="ARBA00023274"/>
    </source>
</evidence>
<protein>
    <recommendedName>
        <fullName evidence="4">Large ribosomal subunit protein uL23</fullName>
    </recommendedName>
</protein>
<dbReference type="Gene3D" id="3.30.70.330">
    <property type="match status" value="1"/>
</dbReference>
<evidence type="ECO:0000313" key="6">
    <source>
        <dbReference type="Proteomes" id="UP001484239"/>
    </source>
</evidence>
<comment type="function">
    <text evidence="4">One of the early assembly proteins it binds 23S rRNA. One of the proteins that surrounds the polypeptide exit tunnel on the outside of the ribosome. Forms the main docking site for trigger factor binding to the ribosome.</text>
</comment>
<dbReference type="RefSeq" id="WP_405279897.1">
    <property type="nucleotide sequence ID" value="NZ_CP144380.1"/>
</dbReference>
<dbReference type="GO" id="GO:0005840">
    <property type="term" value="C:ribosome"/>
    <property type="evidence" value="ECO:0007669"/>
    <property type="project" value="UniProtKB-KW"/>
</dbReference>
<evidence type="ECO:0000256" key="2">
    <source>
        <dbReference type="ARBA" id="ARBA00022980"/>
    </source>
</evidence>
<dbReference type="InterPro" id="IPR012678">
    <property type="entry name" value="Ribosomal_uL23/eL15/eS24_sf"/>
</dbReference>
<name>A0ABU9E9U9_9BACT</name>